<evidence type="ECO:0000256" key="6">
    <source>
        <dbReference type="ARBA" id="ARBA00022692"/>
    </source>
</evidence>
<comment type="subcellular location">
    <subcellularLocation>
        <location evidence="2">Membrane</location>
    </subcellularLocation>
</comment>
<organism evidence="14 15">
    <name type="scientific">Methylocystis heyeri</name>
    <dbReference type="NCBI Taxonomy" id="391905"/>
    <lineage>
        <taxon>Bacteria</taxon>
        <taxon>Pseudomonadati</taxon>
        <taxon>Pseudomonadota</taxon>
        <taxon>Alphaproteobacteria</taxon>
        <taxon>Hyphomicrobiales</taxon>
        <taxon>Methylocystaceae</taxon>
        <taxon>Methylocystis</taxon>
    </lineage>
</organism>
<dbReference type="AlphaFoldDB" id="A0A6B8KFL2"/>
<feature type="domain" description="HAMP" evidence="13">
    <location>
        <begin position="197"/>
        <end position="248"/>
    </location>
</feature>
<feature type="domain" description="Histidine kinase" evidence="12">
    <location>
        <begin position="256"/>
        <end position="462"/>
    </location>
</feature>
<dbReference type="EC" id="2.7.13.3" evidence="3"/>
<dbReference type="SMART" id="SM00387">
    <property type="entry name" value="HATPase_c"/>
    <property type="match status" value="1"/>
</dbReference>
<evidence type="ECO:0000313" key="14">
    <source>
        <dbReference type="EMBL" id="QGM46382.1"/>
    </source>
</evidence>
<dbReference type="KEGG" id="mhey:H2LOC_012120"/>
<evidence type="ECO:0000256" key="4">
    <source>
        <dbReference type="ARBA" id="ARBA00022553"/>
    </source>
</evidence>
<dbReference type="InterPro" id="IPR003594">
    <property type="entry name" value="HATPase_dom"/>
</dbReference>
<dbReference type="InterPro" id="IPR050428">
    <property type="entry name" value="TCS_sensor_his_kinase"/>
</dbReference>
<evidence type="ECO:0000313" key="15">
    <source>
        <dbReference type="Proteomes" id="UP000309061"/>
    </source>
</evidence>
<dbReference type="PROSITE" id="PS50109">
    <property type="entry name" value="HIS_KIN"/>
    <property type="match status" value="1"/>
</dbReference>
<evidence type="ECO:0000259" key="12">
    <source>
        <dbReference type="PROSITE" id="PS50109"/>
    </source>
</evidence>
<dbReference type="Pfam" id="PF02518">
    <property type="entry name" value="HATPase_c"/>
    <property type="match status" value="1"/>
</dbReference>
<protein>
    <recommendedName>
        <fullName evidence="3">histidine kinase</fullName>
        <ecNumber evidence="3">2.7.13.3</ecNumber>
    </recommendedName>
</protein>
<dbReference type="InterPro" id="IPR036890">
    <property type="entry name" value="HATPase_C_sf"/>
</dbReference>
<evidence type="ECO:0000256" key="8">
    <source>
        <dbReference type="ARBA" id="ARBA00022989"/>
    </source>
</evidence>
<dbReference type="GO" id="GO:0005886">
    <property type="term" value="C:plasma membrane"/>
    <property type="evidence" value="ECO:0007669"/>
    <property type="project" value="TreeGrafter"/>
</dbReference>
<feature type="transmembrane region" description="Helical" evidence="11">
    <location>
        <begin position="175"/>
        <end position="194"/>
    </location>
</feature>
<dbReference type="EMBL" id="CP046052">
    <property type="protein sequence ID" value="QGM46382.1"/>
    <property type="molecule type" value="Genomic_DNA"/>
</dbReference>
<keyword evidence="4" id="KW-0597">Phosphoprotein</keyword>
<dbReference type="PANTHER" id="PTHR45436">
    <property type="entry name" value="SENSOR HISTIDINE KINASE YKOH"/>
    <property type="match status" value="1"/>
</dbReference>
<dbReference type="InterPro" id="IPR005467">
    <property type="entry name" value="His_kinase_dom"/>
</dbReference>
<dbReference type="PANTHER" id="PTHR45436:SF5">
    <property type="entry name" value="SENSOR HISTIDINE KINASE TRCS"/>
    <property type="match status" value="1"/>
</dbReference>
<evidence type="ECO:0000256" key="5">
    <source>
        <dbReference type="ARBA" id="ARBA00022679"/>
    </source>
</evidence>
<evidence type="ECO:0000256" key="1">
    <source>
        <dbReference type="ARBA" id="ARBA00000085"/>
    </source>
</evidence>
<keyword evidence="7 14" id="KW-0418">Kinase</keyword>
<dbReference type="SUPFAM" id="SSF55874">
    <property type="entry name" value="ATPase domain of HSP90 chaperone/DNA topoisomerase II/histidine kinase"/>
    <property type="match status" value="1"/>
</dbReference>
<sequence>MRFPDFLTRSIARRLFFTAASLSLAVLLVASLLLTQYYRRSAEDVFERRLEVYLRAIVADVSLSGEEGRSGPGQLGDPQFELARSGWYWQITRLDDDVHEIKASRSLFAAQLPKLADLGVAAEAGGVRRGVARGPDGRMLRIVERVIDVGDIGIYLVQVAASAEETEHDIDRFRFALIVAFGLLGGALAVAAAIQVSYGLRPLRQLQGELAAIRRGAGDRIAGRYPSEVAPLVDELNLLIGANRDIVERARTQVGNLAHALKTPLSVIVNEADAAPGPLAEKVGEQAAIMRDQISFYLDRARAAARAGAIGSTTQAQPIIAALLRTFEKIYAERGVSFSGAAAPELWFLGERQDLEEMVGNLLDNAGKWAAHEVSIEVAREPDPAGHGRFVLLFTIDDDGPGLAPELRAAATERGRRLDETRPGSGLGLSIVTDLAAAYGGSLQLGANPRGGLRAQLRLPGF</sequence>
<accession>A0A6B8KFL2</accession>
<dbReference type="InterPro" id="IPR003660">
    <property type="entry name" value="HAMP_dom"/>
</dbReference>
<evidence type="ECO:0000256" key="11">
    <source>
        <dbReference type="SAM" id="Phobius"/>
    </source>
</evidence>
<evidence type="ECO:0000259" key="13">
    <source>
        <dbReference type="PROSITE" id="PS50885"/>
    </source>
</evidence>
<proteinExistence type="predicted"/>
<dbReference type="InterPro" id="IPR004358">
    <property type="entry name" value="Sig_transdc_His_kin-like_C"/>
</dbReference>
<keyword evidence="5" id="KW-0808">Transferase</keyword>
<dbReference type="GO" id="GO:0004673">
    <property type="term" value="F:protein histidine kinase activity"/>
    <property type="evidence" value="ECO:0007669"/>
    <property type="project" value="UniProtKB-EC"/>
</dbReference>
<dbReference type="Gene3D" id="3.30.565.10">
    <property type="entry name" value="Histidine kinase-like ATPase, C-terminal domain"/>
    <property type="match status" value="1"/>
</dbReference>
<evidence type="ECO:0000256" key="9">
    <source>
        <dbReference type="ARBA" id="ARBA00023012"/>
    </source>
</evidence>
<evidence type="ECO:0000256" key="10">
    <source>
        <dbReference type="ARBA" id="ARBA00023136"/>
    </source>
</evidence>
<evidence type="ECO:0000256" key="2">
    <source>
        <dbReference type="ARBA" id="ARBA00004370"/>
    </source>
</evidence>
<reference evidence="14 15" key="1">
    <citation type="submission" date="2019-11" db="EMBL/GenBank/DDBJ databases">
        <title>The genome sequence of Methylocystis heyeri.</title>
        <authorList>
            <person name="Oshkin I.Y."/>
            <person name="Miroshnikov K."/>
            <person name="Dedysh S.N."/>
        </authorList>
    </citation>
    <scope>NUCLEOTIDE SEQUENCE [LARGE SCALE GENOMIC DNA]</scope>
    <source>
        <strain evidence="14 15">H2</strain>
    </source>
</reference>
<dbReference type="PROSITE" id="PS50885">
    <property type="entry name" value="HAMP"/>
    <property type="match status" value="1"/>
</dbReference>
<dbReference type="PRINTS" id="PR00344">
    <property type="entry name" value="BCTRLSENSOR"/>
</dbReference>
<keyword evidence="8 11" id="KW-1133">Transmembrane helix</keyword>
<evidence type="ECO:0000256" key="3">
    <source>
        <dbReference type="ARBA" id="ARBA00012438"/>
    </source>
</evidence>
<dbReference type="Proteomes" id="UP000309061">
    <property type="component" value="Chromosome"/>
</dbReference>
<comment type="catalytic activity">
    <reaction evidence="1">
        <text>ATP + protein L-histidine = ADP + protein N-phospho-L-histidine.</text>
        <dbReference type="EC" id="2.7.13.3"/>
    </reaction>
</comment>
<evidence type="ECO:0000256" key="7">
    <source>
        <dbReference type="ARBA" id="ARBA00022777"/>
    </source>
</evidence>
<gene>
    <name evidence="14" type="ORF">H2LOC_012120</name>
</gene>
<dbReference type="OrthoDB" id="9809567at2"/>
<keyword evidence="15" id="KW-1185">Reference proteome</keyword>
<keyword evidence="6 11" id="KW-0812">Transmembrane</keyword>
<dbReference type="GO" id="GO:0000160">
    <property type="term" value="P:phosphorelay signal transduction system"/>
    <property type="evidence" value="ECO:0007669"/>
    <property type="project" value="UniProtKB-KW"/>
</dbReference>
<keyword evidence="10 11" id="KW-0472">Membrane</keyword>
<dbReference type="RefSeq" id="WP_136496630.1">
    <property type="nucleotide sequence ID" value="NZ_CP046052.1"/>
</dbReference>
<name>A0A6B8KFL2_9HYPH</name>
<keyword evidence="9" id="KW-0902">Two-component regulatory system</keyword>